<dbReference type="CDD" id="cd06661">
    <property type="entry name" value="GGCT_like"/>
    <property type="match status" value="1"/>
</dbReference>
<dbReference type="SUPFAM" id="SSF110857">
    <property type="entry name" value="Gamma-glutamyl cyclotransferase-like"/>
    <property type="match status" value="1"/>
</dbReference>
<evidence type="ECO:0000256" key="3">
    <source>
        <dbReference type="SAM" id="MobiDB-lite"/>
    </source>
</evidence>
<proteinExistence type="predicted"/>
<organism evidence="4 5">
    <name type="scientific">Thermohalobaculum xanthum</name>
    <dbReference type="NCBI Taxonomy" id="2753746"/>
    <lineage>
        <taxon>Bacteria</taxon>
        <taxon>Pseudomonadati</taxon>
        <taxon>Pseudomonadota</taxon>
        <taxon>Alphaproteobacteria</taxon>
        <taxon>Rhodobacterales</taxon>
        <taxon>Paracoccaceae</taxon>
        <taxon>Thermohalobaculum</taxon>
    </lineage>
</organism>
<accession>A0A8J7MB08</accession>
<dbReference type="GO" id="GO:0005737">
    <property type="term" value="C:cytoplasm"/>
    <property type="evidence" value="ECO:0007669"/>
    <property type="project" value="TreeGrafter"/>
</dbReference>
<evidence type="ECO:0000256" key="1">
    <source>
        <dbReference type="ARBA" id="ARBA00012344"/>
    </source>
</evidence>
<dbReference type="AlphaFoldDB" id="A0A8J7MB08"/>
<name>A0A8J7MB08_9RHOB</name>
<dbReference type="InterPro" id="IPR013024">
    <property type="entry name" value="GGCT-like"/>
</dbReference>
<dbReference type="Pfam" id="PF04752">
    <property type="entry name" value="ChaC"/>
    <property type="match status" value="1"/>
</dbReference>
<dbReference type="Proteomes" id="UP000655420">
    <property type="component" value="Unassembled WGS sequence"/>
</dbReference>
<keyword evidence="5" id="KW-1185">Reference proteome</keyword>
<dbReference type="InterPro" id="IPR006840">
    <property type="entry name" value="ChaC"/>
</dbReference>
<protein>
    <recommendedName>
        <fullName evidence="1">glutathione-specific gamma-glutamylcyclotransferase</fullName>
        <ecNumber evidence="1">4.3.2.7</ecNumber>
    </recommendedName>
</protein>
<dbReference type="RefSeq" id="WP_200612898.1">
    <property type="nucleotide sequence ID" value="NZ_JAEHHL010000012.1"/>
</dbReference>
<dbReference type="GO" id="GO:0006751">
    <property type="term" value="P:glutathione catabolic process"/>
    <property type="evidence" value="ECO:0007669"/>
    <property type="project" value="InterPro"/>
</dbReference>
<feature type="region of interest" description="Disordered" evidence="3">
    <location>
        <begin position="1"/>
        <end position="20"/>
    </location>
</feature>
<evidence type="ECO:0000313" key="5">
    <source>
        <dbReference type="Proteomes" id="UP000655420"/>
    </source>
</evidence>
<sequence length="250" mass="27928">MTEKAQGPAAEGAKPRRNASRRPLALTAELVALVERQVPDPGIEAGYAPLTDDDFDSFAHALLGQNDGAPIWLFAYGSLIWKPDFDHVDHFACRAIGWRRSYCLHDLRWRASPDAPGLIMALDRGGSCNGVAYRLPSGNDHAQLLRLLRRETAYQGDFDSVRWITVRGREKAVRALVFWAGPRKDPSYLRLPLEAQAVRLARASGHLGSAAAYLQETVVHLQSFGIYDAYLWTLQEMVASEIRRLHHAED</sequence>
<reference evidence="4" key="1">
    <citation type="submission" date="2020-12" db="EMBL/GenBank/DDBJ databases">
        <title>Bacterial taxonomy.</title>
        <authorList>
            <person name="Pan X."/>
        </authorList>
    </citation>
    <scope>NUCLEOTIDE SEQUENCE</scope>
    <source>
        <strain evidence="4">M0105</strain>
    </source>
</reference>
<gene>
    <name evidence="4" type="ORF">H0I76_17425</name>
</gene>
<dbReference type="InterPro" id="IPR036568">
    <property type="entry name" value="GGCT-like_sf"/>
</dbReference>
<dbReference type="PANTHER" id="PTHR12192:SF2">
    <property type="entry name" value="GLUTATHIONE-SPECIFIC GAMMA-GLUTAMYLCYCLOTRANSFERASE 2"/>
    <property type="match status" value="1"/>
</dbReference>
<dbReference type="Gene3D" id="3.10.490.10">
    <property type="entry name" value="Gamma-glutamyl cyclotransferase-like"/>
    <property type="match status" value="1"/>
</dbReference>
<dbReference type="EC" id="4.3.2.7" evidence="1"/>
<comment type="caution">
    <text evidence="4">The sequence shown here is derived from an EMBL/GenBank/DDBJ whole genome shotgun (WGS) entry which is preliminary data.</text>
</comment>
<evidence type="ECO:0000313" key="4">
    <source>
        <dbReference type="EMBL" id="MBK0400983.1"/>
    </source>
</evidence>
<evidence type="ECO:0000256" key="2">
    <source>
        <dbReference type="ARBA" id="ARBA00023239"/>
    </source>
</evidence>
<dbReference type="PANTHER" id="PTHR12192">
    <property type="entry name" value="CATION TRANSPORT PROTEIN CHAC-RELATED"/>
    <property type="match status" value="1"/>
</dbReference>
<dbReference type="GO" id="GO:0061928">
    <property type="term" value="F:glutathione specific gamma-glutamylcyclotransferase activity"/>
    <property type="evidence" value="ECO:0007669"/>
    <property type="project" value="UniProtKB-EC"/>
</dbReference>
<dbReference type="EMBL" id="JAEHHL010000012">
    <property type="protein sequence ID" value="MBK0400983.1"/>
    <property type="molecule type" value="Genomic_DNA"/>
</dbReference>
<keyword evidence="2" id="KW-0456">Lyase</keyword>